<gene>
    <name evidence="2" type="ORF">MPHL21000_02335</name>
</gene>
<protein>
    <submittedName>
        <fullName evidence="2">Uncharacterized protein</fullName>
    </submittedName>
</protein>
<evidence type="ECO:0000313" key="2">
    <source>
        <dbReference type="EMBL" id="KAB7759884.1"/>
    </source>
</evidence>
<comment type="caution">
    <text evidence="2">The sequence shown here is derived from an EMBL/GenBank/DDBJ whole genome shotgun (WGS) entry which is preliminary data.</text>
</comment>
<dbReference type="AlphaFoldDB" id="A0A5N5VD72"/>
<evidence type="ECO:0000256" key="1">
    <source>
        <dbReference type="SAM" id="MobiDB-lite"/>
    </source>
</evidence>
<feature type="compositionally biased region" description="Basic and acidic residues" evidence="1">
    <location>
        <begin position="208"/>
        <end position="225"/>
    </location>
</feature>
<sequence length="268" mass="27736">MTRRTRLRRRLLIASAPVVLVALLAAAKLISVVLAGHSAVAGFAARDSDALRGAVATMQWLNVVEPAKAPFAAGTLAVLENRLADADTQFSTALQRTPPAQQCPVLVNLELVRERQGDIDAWENRPDAARERYLRALDLVTSAPPGCFGGNDDSDEQRRAVRADAAARLMAKLDGLDDPPPPPPAAAPPPPPVAAPPPAGVAPDDPDPVERRLDPGAGDPLERLRQGGAHAGPRPPARGAGPGSRGGKKAPAARGTGSGRVPADSSSS</sequence>
<keyword evidence="3" id="KW-1185">Reference proteome</keyword>
<reference evidence="2 3" key="1">
    <citation type="submission" date="2012-10" db="EMBL/GenBank/DDBJ databases">
        <title>The draft sequence of the Mycobacterium pheli genome.</title>
        <authorList>
            <person name="Pettersson B.M.F."/>
            <person name="Das S."/>
            <person name="Dasgupta S."/>
            <person name="Bhattacharya A."/>
            <person name="Kirsebom L.A."/>
        </authorList>
    </citation>
    <scope>NUCLEOTIDE SEQUENCE [LARGE SCALE GENOMIC DNA]</scope>
    <source>
        <strain evidence="2 3">CCUG 21000</strain>
    </source>
</reference>
<organism evidence="2 3">
    <name type="scientific">Mycolicibacterium phlei DSM 43239 = CCUG 21000</name>
    <dbReference type="NCBI Taxonomy" id="1226750"/>
    <lineage>
        <taxon>Bacteria</taxon>
        <taxon>Bacillati</taxon>
        <taxon>Actinomycetota</taxon>
        <taxon>Actinomycetes</taxon>
        <taxon>Mycobacteriales</taxon>
        <taxon>Mycobacteriaceae</taxon>
        <taxon>Mycolicibacterium</taxon>
    </lineage>
</organism>
<name>A0A5N5VD72_MYCPH</name>
<proteinExistence type="predicted"/>
<dbReference type="EMBL" id="ANBP01000001">
    <property type="protein sequence ID" value="KAB7759884.1"/>
    <property type="molecule type" value="Genomic_DNA"/>
</dbReference>
<dbReference type="RefSeq" id="WP_249042869.1">
    <property type="nucleotide sequence ID" value="NZ_ANBP01000001.1"/>
</dbReference>
<feature type="region of interest" description="Disordered" evidence="1">
    <location>
        <begin position="173"/>
        <end position="268"/>
    </location>
</feature>
<dbReference type="InterPro" id="IPR006311">
    <property type="entry name" value="TAT_signal"/>
</dbReference>
<evidence type="ECO:0000313" key="3">
    <source>
        <dbReference type="Proteomes" id="UP000325690"/>
    </source>
</evidence>
<dbReference type="PROSITE" id="PS51318">
    <property type="entry name" value="TAT"/>
    <property type="match status" value="1"/>
</dbReference>
<feature type="compositionally biased region" description="Pro residues" evidence="1">
    <location>
        <begin position="178"/>
        <end position="200"/>
    </location>
</feature>
<accession>A0A5N5VD72</accession>
<dbReference type="Proteomes" id="UP000325690">
    <property type="component" value="Unassembled WGS sequence"/>
</dbReference>